<name>A0AC35FX19_9BILA</name>
<dbReference type="Proteomes" id="UP000887580">
    <property type="component" value="Unplaced"/>
</dbReference>
<evidence type="ECO:0000313" key="2">
    <source>
        <dbReference type="WBParaSite" id="PS1159_v2.g21759.t1"/>
    </source>
</evidence>
<organism evidence="1 2">
    <name type="scientific">Panagrolaimus sp. PS1159</name>
    <dbReference type="NCBI Taxonomy" id="55785"/>
    <lineage>
        <taxon>Eukaryota</taxon>
        <taxon>Metazoa</taxon>
        <taxon>Ecdysozoa</taxon>
        <taxon>Nematoda</taxon>
        <taxon>Chromadorea</taxon>
        <taxon>Rhabditida</taxon>
        <taxon>Tylenchina</taxon>
        <taxon>Panagrolaimomorpha</taxon>
        <taxon>Panagrolaimoidea</taxon>
        <taxon>Panagrolaimidae</taxon>
        <taxon>Panagrolaimus</taxon>
    </lineage>
</organism>
<dbReference type="WBParaSite" id="PS1159_v2.g21759.t1">
    <property type="protein sequence ID" value="PS1159_v2.g21759.t1"/>
    <property type="gene ID" value="PS1159_v2.g21759"/>
</dbReference>
<proteinExistence type="predicted"/>
<evidence type="ECO:0000313" key="1">
    <source>
        <dbReference type="Proteomes" id="UP000887580"/>
    </source>
</evidence>
<reference evidence="2" key="1">
    <citation type="submission" date="2022-11" db="UniProtKB">
        <authorList>
            <consortium name="WormBaseParasite"/>
        </authorList>
    </citation>
    <scope>IDENTIFICATION</scope>
</reference>
<accession>A0AC35FX19</accession>
<sequence>MFIYFLFIFIIFGLAFIEAFVRFITAFLKLYKTKFPFAIGFIPFFGHLNLIQSGKCPFTFSTLGTAKTVCAFRGLHPCLITSDPKLIKLICIKYSNHFHSRMIDPLSPNPYHSSNIHIFGARGQRWKRQRTIASSTLNTAQLRKMLPLIFEQTDDFIIYLSNYLFKQNLISFSPNEFDIHSLFQQLTASIIGRCALGLGKNSFENPPKHFEFFKQIFGVEPSVAIDYETFQWIIPSIIKCFASITSIWKSKTPIDKFNDFIRELLKEENGKNNILQNLKKFETFDSCFLNTQNEDKGILNFDKVSKADKINTDEIVSTIRFLSIAGFDTTANTLSFACFLLAENPEKLEKVFKEIESLKDKKLDYDTLSKANYINCVLLETLRLFPHASMLQSRLTLTDCIIENEDDEILIPYGVGILFDTWSIHRDPNYWGSDVNEFKPERHLSGNTVLDNFIPFGVGPRKCIGMRFALMEQKAILIEFFKHFTVKLPKGMSSKNLYISLRNTGTIWSNNLKLIIEKRTYFPNPA</sequence>
<protein>
    <submittedName>
        <fullName evidence="2">Cytochrome P450</fullName>
    </submittedName>
</protein>